<name>C2EK11_9LACO</name>
<evidence type="ECO:0000313" key="6">
    <source>
        <dbReference type="EMBL" id="EEJ73127.1"/>
    </source>
</evidence>
<dbReference type="PROSITE" id="PS00486">
    <property type="entry name" value="DNA_MISMATCH_REPAIR_2"/>
    <property type="match status" value="1"/>
</dbReference>
<dbReference type="eggNOG" id="COG1193">
    <property type="taxonomic scope" value="Bacteria"/>
</dbReference>
<evidence type="ECO:0000256" key="1">
    <source>
        <dbReference type="ARBA" id="ARBA00022741"/>
    </source>
</evidence>
<dbReference type="GO" id="GO:0045910">
    <property type="term" value="P:negative regulation of DNA recombination"/>
    <property type="evidence" value="ECO:0007669"/>
    <property type="project" value="InterPro"/>
</dbReference>
<evidence type="ECO:0000256" key="3">
    <source>
        <dbReference type="ARBA" id="ARBA00022840"/>
    </source>
</evidence>
<dbReference type="InterPro" id="IPR007696">
    <property type="entry name" value="DNA_mismatch_repair_MutS_core"/>
</dbReference>
<keyword evidence="1" id="KW-0547">Nucleotide-binding</keyword>
<dbReference type="GO" id="GO:0006298">
    <property type="term" value="P:mismatch repair"/>
    <property type="evidence" value="ECO:0007669"/>
    <property type="project" value="InterPro"/>
</dbReference>
<evidence type="ECO:0000256" key="4">
    <source>
        <dbReference type="ARBA" id="ARBA00023125"/>
    </source>
</evidence>
<dbReference type="RefSeq" id="WP_007126199.1">
    <property type="nucleotide sequence ID" value="NZ_AZFO01000004.1"/>
</dbReference>
<evidence type="ECO:0000259" key="5">
    <source>
        <dbReference type="PROSITE" id="PS00486"/>
    </source>
</evidence>
<dbReference type="InterPro" id="IPR005747">
    <property type="entry name" value="MutS2"/>
</dbReference>
<dbReference type="OrthoDB" id="9808166at2"/>
<gene>
    <name evidence="6" type="ORF">HMPREF0548_0007</name>
</gene>
<keyword evidence="4" id="KW-0238">DNA-binding</keyword>
<dbReference type="GO" id="GO:0005524">
    <property type="term" value="F:ATP binding"/>
    <property type="evidence" value="ECO:0007669"/>
    <property type="project" value="UniProtKB-KW"/>
</dbReference>
<dbReference type="SUPFAM" id="SSF48334">
    <property type="entry name" value="DNA repair protein MutS, domain III"/>
    <property type="match status" value="1"/>
</dbReference>
<proteinExistence type="predicted"/>
<feature type="domain" description="DNA mismatch repair proteins mutS family" evidence="5">
    <location>
        <begin position="402"/>
        <end position="418"/>
    </location>
</feature>
<dbReference type="InterPro" id="IPR003593">
    <property type="entry name" value="AAA+_ATPase"/>
</dbReference>
<protein>
    <submittedName>
        <fullName evidence="6">Putative phage tail component domain protein</fullName>
    </submittedName>
</protein>
<dbReference type="GO" id="GO:0140664">
    <property type="term" value="F:ATP-dependent DNA damage sensor activity"/>
    <property type="evidence" value="ECO:0007669"/>
    <property type="project" value="InterPro"/>
</dbReference>
<dbReference type="Pfam" id="PF00488">
    <property type="entry name" value="MutS_V"/>
    <property type="match status" value="1"/>
</dbReference>
<accession>C2EK11</accession>
<dbReference type="PIRSF" id="PIRSF005814">
    <property type="entry name" value="MutS_YshD"/>
    <property type="match status" value="1"/>
</dbReference>
<comment type="caution">
    <text evidence="6">The sequence shown here is derived from an EMBL/GenBank/DDBJ whole genome shotgun (WGS) entry which is preliminary data.</text>
</comment>
<dbReference type="GO" id="GO:0016887">
    <property type="term" value="F:ATP hydrolysis activity"/>
    <property type="evidence" value="ECO:0007669"/>
    <property type="project" value="InterPro"/>
</dbReference>
<keyword evidence="7" id="KW-1185">Reference proteome</keyword>
<dbReference type="SMART" id="SM00382">
    <property type="entry name" value="AAA"/>
    <property type="match status" value="1"/>
</dbReference>
<dbReference type="InterPro" id="IPR036187">
    <property type="entry name" value="DNA_mismatch_repair_MutS_sf"/>
</dbReference>
<dbReference type="STRING" id="525365.HMPREF0548_0007"/>
<dbReference type="SMART" id="SM00534">
    <property type="entry name" value="MUTSac"/>
    <property type="match status" value="1"/>
</dbReference>
<dbReference type="PANTHER" id="PTHR48466">
    <property type="entry name" value="OS10G0509000 PROTEIN-RELATED"/>
    <property type="match status" value="1"/>
</dbReference>
<evidence type="ECO:0000313" key="7">
    <source>
        <dbReference type="Proteomes" id="UP000005583"/>
    </source>
</evidence>
<dbReference type="Proteomes" id="UP000005583">
    <property type="component" value="Unassembled WGS sequence"/>
</dbReference>
<dbReference type="GO" id="GO:0004519">
    <property type="term" value="F:endonuclease activity"/>
    <property type="evidence" value="ECO:0007669"/>
    <property type="project" value="UniProtKB-KW"/>
</dbReference>
<dbReference type="Gene3D" id="3.40.50.300">
    <property type="entry name" value="P-loop containing nucleotide triphosphate hydrolases"/>
    <property type="match status" value="1"/>
</dbReference>
<dbReference type="AlphaFoldDB" id="C2EK11"/>
<keyword evidence="3" id="KW-0067">ATP-binding</keyword>
<dbReference type="EMBL" id="ACGU01000008">
    <property type="protein sequence ID" value="EEJ73127.1"/>
    <property type="molecule type" value="Genomic_DNA"/>
</dbReference>
<reference evidence="6 7" key="1">
    <citation type="submission" date="2009-01" db="EMBL/GenBank/DDBJ databases">
        <authorList>
            <person name="Qin X."/>
            <person name="Bachman B."/>
            <person name="Battles P."/>
            <person name="Bell A."/>
            <person name="Bess C."/>
            <person name="Bickham C."/>
            <person name="Chaboub L."/>
            <person name="Chen D."/>
            <person name="Coyle M."/>
            <person name="Deiros D.R."/>
            <person name="Dinh H."/>
            <person name="Forbes L."/>
            <person name="Fowler G."/>
            <person name="Francisco L."/>
            <person name="Fu Q."/>
            <person name="Gubbala S."/>
            <person name="Hale W."/>
            <person name="Han Y."/>
            <person name="Hemphill L."/>
            <person name="Highlander S.K."/>
            <person name="Hirani K."/>
            <person name="Hogues M."/>
            <person name="Jackson L."/>
            <person name="Jakkamsetti A."/>
            <person name="Javaid M."/>
            <person name="Jiang H."/>
            <person name="Korchina V."/>
            <person name="Kovar C."/>
            <person name="Lara F."/>
            <person name="Lee S."/>
            <person name="Mata R."/>
            <person name="Mathew T."/>
            <person name="Moen C."/>
            <person name="Morales K."/>
            <person name="Munidasa M."/>
            <person name="Nazareth L."/>
            <person name="Ngo R."/>
            <person name="Nguyen L."/>
            <person name="Okwuonu G."/>
            <person name="Ongeri F."/>
            <person name="Patil S."/>
            <person name="Petrosino J."/>
            <person name="Pham C."/>
            <person name="Pham P."/>
            <person name="Pu L.-L."/>
            <person name="Puazo M."/>
            <person name="Raj R."/>
            <person name="Reid J."/>
            <person name="Rouhana J."/>
            <person name="Saada N."/>
            <person name="Shang Y."/>
            <person name="Simmons D."/>
            <person name="Thornton R."/>
            <person name="Warren J."/>
            <person name="Weissenberger G."/>
            <person name="Zhang J."/>
            <person name="Zhang L."/>
            <person name="Zhou C."/>
            <person name="Zhu D."/>
            <person name="Muzny D."/>
            <person name="Worley K."/>
            <person name="Gibbs R."/>
        </authorList>
    </citation>
    <scope>NUCLEOTIDE SEQUENCE [LARGE SCALE GENOMIC DNA]</scope>
    <source>
        <strain evidence="6 7">DSM 16047</strain>
    </source>
</reference>
<dbReference type="PATRIC" id="fig|525365.8.peg.1510"/>
<dbReference type="HOGENOM" id="CLU_011252_3_1_9"/>
<keyword evidence="2" id="KW-0540">Nuclease</keyword>
<organism evidence="6 7">
    <name type="scientific">Lactobacillus ultunensis DSM 16047</name>
    <dbReference type="NCBI Taxonomy" id="525365"/>
    <lineage>
        <taxon>Bacteria</taxon>
        <taxon>Bacillati</taxon>
        <taxon>Bacillota</taxon>
        <taxon>Bacilli</taxon>
        <taxon>Lactobacillales</taxon>
        <taxon>Lactobacillaceae</taxon>
        <taxon>Lactobacillus</taxon>
    </lineage>
</organism>
<dbReference type="InterPro" id="IPR000432">
    <property type="entry name" value="DNA_mismatch_repair_MutS_C"/>
</dbReference>
<dbReference type="SMART" id="SM00533">
    <property type="entry name" value="MUTSd"/>
    <property type="match status" value="1"/>
</dbReference>
<dbReference type="GO" id="GO:0030983">
    <property type="term" value="F:mismatched DNA binding"/>
    <property type="evidence" value="ECO:0007669"/>
    <property type="project" value="InterPro"/>
</dbReference>
<evidence type="ECO:0000256" key="2">
    <source>
        <dbReference type="ARBA" id="ARBA00022759"/>
    </source>
</evidence>
<sequence length="620" mass="69678">MKKLNKDELDFNRVKEIVAHYATTPEAKSEIMTTAPKISYNAVKLLLDETQEMLNILNRDLHVPFVSSDSLKPLMLKVKKGLILDADELEKIADFIRVNRLLKRFLLKQDDAPILNSYADELDVLDDLEQKIYRTIERGRVSNNADHDLARLRVQVNKLNDQIQLSLQHFLQSKKYQNLLQDKLIIEKDDHYTLPVKASYRNTFPGKVIDSSNNGNTVFIEPNKVGNLADHKNQVQSSITAIEMPILGMLSATVFEKISVIENNLKVITEIDVILARAKYARNVNGVKPELNISNQLILNEMCHPLLKNPVPLSVKIGKPQRGLLITGPNAGGKTVTLKTIGLSILMTEVGLFLPAKSCNIPICGHVFSLIGDQQDIDNSLSTFSGEMVKISQIIKCAKKNSLIVLDELGSGTDPNEGAALAIAILQELQLRGCIVIATTHYSSIKDYSIKNDAFATASMDFDIENLKPTYRLIMNQAGESRALWIAKKAGMSSQVLKTAKNILTTGKIPLKVSDVSFKARKMHKKLILHKGDVVFVGELNKEALFYKNSKLANKIIVFVDKKFIEVSTKRVKLRRKAVDLYPAGYNLDLLFIKDWQQYKFNKDLDRGSKKAFKKLKQEK</sequence>
<keyword evidence="2" id="KW-0378">Hydrolase</keyword>
<dbReference type="InterPro" id="IPR045076">
    <property type="entry name" value="MutS"/>
</dbReference>
<dbReference type="SUPFAM" id="SSF52540">
    <property type="entry name" value="P-loop containing nucleoside triphosphate hydrolases"/>
    <property type="match status" value="1"/>
</dbReference>
<dbReference type="PANTHER" id="PTHR48466:SF2">
    <property type="entry name" value="OS10G0509000 PROTEIN"/>
    <property type="match status" value="1"/>
</dbReference>
<dbReference type="InterPro" id="IPR027417">
    <property type="entry name" value="P-loop_NTPase"/>
</dbReference>
<dbReference type="NCBIfam" id="TIGR01069">
    <property type="entry name" value="mutS2"/>
    <property type="match status" value="1"/>
</dbReference>
<keyword evidence="2" id="KW-0255">Endonuclease</keyword>